<name>A0A8H3ICN2_9LECA</name>
<evidence type="ECO:0000256" key="1">
    <source>
        <dbReference type="ARBA" id="ARBA00004141"/>
    </source>
</evidence>
<feature type="transmembrane region" description="Helical" evidence="6">
    <location>
        <begin position="91"/>
        <end position="110"/>
    </location>
</feature>
<comment type="caution">
    <text evidence="8">The sequence shown here is derived from an EMBL/GenBank/DDBJ whole genome shotgun (WGS) entry which is preliminary data.</text>
</comment>
<feature type="transmembrane region" description="Helical" evidence="6">
    <location>
        <begin position="122"/>
        <end position="147"/>
    </location>
</feature>
<feature type="transmembrane region" description="Helical" evidence="6">
    <location>
        <begin position="261"/>
        <end position="284"/>
    </location>
</feature>
<dbReference type="EMBL" id="CAJPDQ010000008">
    <property type="protein sequence ID" value="CAF9913508.1"/>
    <property type="molecule type" value="Genomic_DNA"/>
</dbReference>
<evidence type="ECO:0000256" key="3">
    <source>
        <dbReference type="ARBA" id="ARBA00022989"/>
    </source>
</evidence>
<feature type="transmembrane region" description="Helical" evidence="6">
    <location>
        <begin position="31"/>
        <end position="49"/>
    </location>
</feature>
<feature type="transmembrane region" description="Helical" evidence="6">
    <location>
        <begin position="324"/>
        <end position="342"/>
    </location>
</feature>
<dbReference type="Gene3D" id="1.20.1250.20">
    <property type="entry name" value="MFS general substrate transporter like domains"/>
    <property type="match status" value="2"/>
</dbReference>
<feature type="transmembrane region" description="Helical" evidence="6">
    <location>
        <begin position="191"/>
        <end position="210"/>
    </location>
</feature>
<dbReference type="InterPro" id="IPR020846">
    <property type="entry name" value="MFS_dom"/>
</dbReference>
<feature type="domain" description="Major facilitator superfamily (MFS) profile" evidence="7">
    <location>
        <begin position="1"/>
        <end position="456"/>
    </location>
</feature>
<keyword evidence="2 6" id="KW-0812">Transmembrane</keyword>
<proteinExistence type="predicted"/>
<evidence type="ECO:0000256" key="5">
    <source>
        <dbReference type="SAM" id="MobiDB-lite"/>
    </source>
</evidence>
<dbReference type="PANTHER" id="PTHR42718:SF23">
    <property type="entry name" value="MAJOR FACILITATOR SUPERFAMILY (MFS) PROFILE DOMAIN-CONTAINING PROTEIN"/>
    <property type="match status" value="1"/>
</dbReference>
<keyword evidence="9" id="KW-1185">Reference proteome</keyword>
<comment type="subcellular location">
    <subcellularLocation>
        <location evidence="1">Membrane</location>
        <topology evidence="1">Multi-pass membrane protein</topology>
    </subcellularLocation>
</comment>
<reference evidence="8" key="1">
    <citation type="submission" date="2021-03" db="EMBL/GenBank/DDBJ databases">
        <authorList>
            <person name="Tagirdzhanova G."/>
        </authorList>
    </citation>
    <scope>NUCLEOTIDE SEQUENCE</scope>
</reference>
<keyword evidence="3 6" id="KW-1133">Transmembrane helix</keyword>
<evidence type="ECO:0000313" key="9">
    <source>
        <dbReference type="Proteomes" id="UP000664169"/>
    </source>
</evidence>
<dbReference type="GO" id="GO:0016020">
    <property type="term" value="C:membrane"/>
    <property type="evidence" value="ECO:0007669"/>
    <property type="project" value="UniProtKB-SubCell"/>
</dbReference>
<protein>
    <recommendedName>
        <fullName evidence="7">Major facilitator superfamily (MFS) profile domain-containing protein</fullName>
    </recommendedName>
</protein>
<organism evidence="8 9">
    <name type="scientific">Gomphillus americanus</name>
    <dbReference type="NCBI Taxonomy" id="1940652"/>
    <lineage>
        <taxon>Eukaryota</taxon>
        <taxon>Fungi</taxon>
        <taxon>Dikarya</taxon>
        <taxon>Ascomycota</taxon>
        <taxon>Pezizomycotina</taxon>
        <taxon>Lecanoromycetes</taxon>
        <taxon>OSLEUM clade</taxon>
        <taxon>Ostropomycetidae</taxon>
        <taxon>Ostropales</taxon>
        <taxon>Graphidaceae</taxon>
        <taxon>Gomphilloideae</taxon>
        <taxon>Gomphillus</taxon>
    </lineage>
</organism>
<evidence type="ECO:0000256" key="6">
    <source>
        <dbReference type="SAM" id="Phobius"/>
    </source>
</evidence>
<evidence type="ECO:0000259" key="7">
    <source>
        <dbReference type="PROSITE" id="PS50850"/>
    </source>
</evidence>
<evidence type="ECO:0000256" key="2">
    <source>
        <dbReference type="ARBA" id="ARBA00022692"/>
    </source>
</evidence>
<dbReference type="GO" id="GO:0022857">
    <property type="term" value="F:transmembrane transporter activity"/>
    <property type="evidence" value="ECO:0007669"/>
    <property type="project" value="InterPro"/>
</dbReference>
<gene>
    <name evidence="8" type="ORF">GOMPHAMPRED_007943</name>
</gene>
<evidence type="ECO:0000313" key="8">
    <source>
        <dbReference type="EMBL" id="CAF9913508.1"/>
    </source>
</evidence>
<feature type="transmembrane region" description="Helical" evidence="6">
    <location>
        <begin position="433"/>
        <end position="453"/>
    </location>
</feature>
<evidence type="ECO:0000256" key="4">
    <source>
        <dbReference type="ARBA" id="ARBA00023136"/>
    </source>
</evidence>
<dbReference type="InterPro" id="IPR011701">
    <property type="entry name" value="MFS"/>
</dbReference>
<dbReference type="AlphaFoldDB" id="A0A8H3ICN2"/>
<dbReference type="Pfam" id="PF07690">
    <property type="entry name" value="MFS_1"/>
    <property type="match status" value="1"/>
</dbReference>
<feature type="transmembrane region" description="Helical" evidence="6">
    <location>
        <begin position="222"/>
        <end position="240"/>
    </location>
</feature>
<dbReference type="PROSITE" id="PS50850">
    <property type="entry name" value="MFS"/>
    <property type="match status" value="1"/>
</dbReference>
<dbReference type="OrthoDB" id="2985014at2759"/>
<dbReference type="InterPro" id="IPR036259">
    <property type="entry name" value="MFS_trans_sf"/>
</dbReference>
<dbReference type="PANTHER" id="PTHR42718">
    <property type="entry name" value="MAJOR FACILITATOR SUPERFAMILY MULTIDRUG TRANSPORTER MFSC"/>
    <property type="match status" value="1"/>
</dbReference>
<feature type="region of interest" description="Disordered" evidence="5">
    <location>
        <begin position="461"/>
        <end position="506"/>
    </location>
</feature>
<dbReference type="SUPFAM" id="SSF103473">
    <property type="entry name" value="MFS general substrate transporter"/>
    <property type="match status" value="2"/>
</dbReference>
<sequence>MATAMTSFLGGSVTVTSSYIGRSLGMTTAQITWLSSASSLSSGAFLLFFGRVADMFGRKSMFVGSLFLFSVFCLAAGYAQQPITLDVLNGVLGLFSASAVPPAVGILGVVYEKPSRRKNAAFACFSAGNPLGFVFGTIFGGVAANLFGWRASFWLLAIIFIVFTIIAIFTVPKDFSQKQPFNWTTLKTFDIVGTIMIVGGIGMFSAALSLGDTASDGWRTPYVLALLVVGFLLIVVFIFWEFRFEYPLLPMDIWKDKNFSTVLSVLCLGMMAFIPASFFVSLYFQNVDEFSPLQVALHLLPMAIVGILVNIIAAGVLHRVSNKVLVWVGTSSYGISMLLLAVNRASTSYWALYFPALVLIVVGADLQFNVANMYVMSSMTPSQQSTAGGIFQTVTRLAMTIGLGIATATFNAVEANPTLSGYWDRESQPYSAVYWFSFAAILVSLCLVPFLSIGKQGAKQKQPSSLESSSGNSPSEIEKTTNQNIGAIPNIQPLPVGMQIPEQSVS</sequence>
<feature type="compositionally biased region" description="Low complexity" evidence="5">
    <location>
        <begin position="464"/>
        <end position="475"/>
    </location>
</feature>
<feature type="transmembrane region" description="Helical" evidence="6">
    <location>
        <begin position="296"/>
        <end position="317"/>
    </location>
</feature>
<feature type="transmembrane region" description="Helical" evidence="6">
    <location>
        <begin position="348"/>
        <end position="368"/>
    </location>
</feature>
<dbReference type="Proteomes" id="UP000664169">
    <property type="component" value="Unassembled WGS sequence"/>
</dbReference>
<feature type="transmembrane region" description="Helical" evidence="6">
    <location>
        <begin position="153"/>
        <end position="171"/>
    </location>
</feature>
<keyword evidence="4 6" id="KW-0472">Membrane</keyword>
<accession>A0A8H3ICN2</accession>
<feature type="transmembrane region" description="Helical" evidence="6">
    <location>
        <begin position="389"/>
        <end position="413"/>
    </location>
</feature>
<feature type="transmembrane region" description="Helical" evidence="6">
    <location>
        <begin position="61"/>
        <end position="79"/>
    </location>
</feature>